<keyword evidence="1" id="KW-0378">Hydrolase</keyword>
<dbReference type="SUPFAM" id="SSF56399">
    <property type="entry name" value="ADP-ribosylation"/>
    <property type="match status" value="1"/>
</dbReference>
<reference evidence="1 2" key="1">
    <citation type="journal article" date="2014" name="Genome Biol. Evol.">
        <title>Genome degeneration and adaptation in a nascent stage of symbiosis.</title>
        <authorList>
            <person name="Oakeson K.F."/>
            <person name="Gil R."/>
            <person name="Clayton A.L."/>
            <person name="Dunn D.M."/>
            <person name="von Niederhausern A.C."/>
            <person name="Hamil C."/>
            <person name="Aoyagi A."/>
            <person name="Duval B."/>
            <person name="Baca A."/>
            <person name="Silva F.J."/>
            <person name="Vallier A."/>
            <person name="Jackson D.G."/>
            <person name="Latorre A."/>
            <person name="Weiss R.B."/>
            <person name="Heddi A."/>
            <person name="Moya A."/>
            <person name="Dale C."/>
        </authorList>
    </citation>
    <scope>NUCLEOTIDE SEQUENCE [LARGE SCALE GENOMIC DNA]</scope>
    <source>
        <strain evidence="1 2">HS1</strain>
        <plasmid evidence="2">Plasmid pHS1</plasmid>
    </source>
</reference>
<dbReference type="EMBL" id="CP006570">
    <property type="protein sequence ID" value="AHF79060.1"/>
    <property type="molecule type" value="Genomic_DNA"/>
</dbReference>
<dbReference type="HOGENOM" id="CLU_959422_0_0_6"/>
<name>W0I3L2_9GAMM</name>
<dbReference type="AlphaFoldDB" id="W0I3L2"/>
<proteinExistence type="predicted"/>
<gene>
    <name evidence="1" type="ORF">Sant_P0013</name>
</gene>
<dbReference type="RefSeq" id="WP_025424187.1">
    <property type="nucleotide sequence ID" value="NZ_CP006570.1"/>
</dbReference>
<protein>
    <submittedName>
        <fullName evidence="1">Putative hydrolase</fullName>
    </submittedName>
</protein>
<geneLocation type="plasmid" evidence="1 2">
    <name>pHS1</name>
</geneLocation>
<sequence length="290" mass="32471">MKITALLLVFIVMHSHAVNIHPIVYRADSRKIADISAAGGMFPWGLDHLDPDTDLIHHFEGESLEERGSVFVSTSSSLAQVIQHASSLARPNSEEPYDHSFVTYIYAIRPTQDFYDVEASILNRRNALPNESPLRTRLDRLLHDYGGMEELVAVNGIPFDRIIGFIRIDGNMLNRYGVSPGSPLLSETHWSNRWERAGTRYETRYNIQGSSPQPYPIVAVNAEPTGSRRVVRNGTERDVPLSFSCKGVGEHGAKRSKRALARACRDHQTLTLSSEIYDRGLFLALTDTVP</sequence>
<organism evidence="1 2">
    <name type="scientific">Sodalis praecaptivus</name>
    <dbReference type="NCBI Taxonomy" id="1239307"/>
    <lineage>
        <taxon>Bacteria</taxon>
        <taxon>Pseudomonadati</taxon>
        <taxon>Pseudomonadota</taxon>
        <taxon>Gammaproteobacteria</taxon>
        <taxon>Enterobacterales</taxon>
        <taxon>Bruguierivoracaceae</taxon>
        <taxon>Sodalis</taxon>
    </lineage>
</organism>
<keyword evidence="1" id="KW-0614">Plasmid</keyword>
<dbReference type="Gene3D" id="3.90.210.10">
    <property type="entry name" value="Heat-Labile Enterotoxin, subunit A"/>
    <property type="match status" value="1"/>
</dbReference>
<accession>W0I3L2</accession>
<dbReference type="KEGG" id="sod:Sant_P0013"/>
<evidence type="ECO:0000313" key="1">
    <source>
        <dbReference type="EMBL" id="AHF79060.1"/>
    </source>
</evidence>
<dbReference type="OrthoDB" id="6446522at2"/>
<keyword evidence="2" id="KW-1185">Reference proteome</keyword>
<dbReference type="Proteomes" id="UP000019028">
    <property type="component" value="Plasmid pHS1"/>
</dbReference>
<dbReference type="GO" id="GO:0016787">
    <property type="term" value="F:hydrolase activity"/>
    <property type="evidence" value="ECO:0007669"/>
    <property type="project" value="UniProtKB-KW"/>
</dbReference>
<evidence type="ECO:0000313" key="2">
    <source>
        <dbReference type="Proteomes" id="UP000019028"/>
    </source>
</evidence>